<evidence type="ECO:0000313" key="3">
    <source>
        <dbReference type="EMBL" id="KAK7089921.1"/>
    </source>
</evidence>
<keyword evidence="4" id="KW-1185">Reference proteome</keyword>
<dbReference type="Pfam" id="PF01607">
    <property type="entry name" value="CBM_14"/>
    <property type="match status" value="1"/>
</dbReference>
<comment type="caution">
    <text evidence="3">The sequence shown here is derived from an EMBL/GenBank/DDBJ whole genome shotgun (WGS) entry which is preliminary data.</text>
</comment>
<feature type="compositionally biased region" description="Polar residues" evidence="1">
    <location>
        <begin position="16"/>
        <end position="32"/>
    </location>
</feature>
<dbReference type="InterPro" id="IPR002557">
    <property type="entry name" value="Chitin-bd_dom"/>
</dbReference>
<protein>
    <recommendedName>
        <fullName evidence="2">Chitin-binding type-2 domain-containing protein</fullName>
    </recommendedName>
</protein>
<dbReference type="SUPFAM" id="SSF57625">
    <property type="entry name" value="Invertebrate chitin-binding proteins"/>
    <property type="match status" value="1"/>
</dbReference>
<proteinExistence type="predicted"/>
<feature type="domain" description="Chitin-binding type-2" evidence="2">
    <location>
        <begin position="483"/>
        <end position="530"/>
    </location>
</feature>
<organism evidence="3 4">
    <name type="scientific">Littorina saxatilis</name>
    <dbReference type="NCBI Taxonomy" id="31220"/>
    <lineage>
        <taxon>Eukaryota</taxon>
        <taxon>Metazoa</taxon>
        <taxon>Spiralia</taxon>
        <taxon>Lophotrochozoa</taxon>
        <taxon>Mollusca</taxon>
        <taxon>Gastropoda</taxon>
        <taxon>Caenogastropoda</taxon>
        <taxon>Littorinimorpha</taxon>
        <taxon>Littorinoidea</taxon>
        <taxon>Littorinidae</taxon>
        <taxon>Littorina</taxon>
    </lineage>
</organism>
<dbReference type="GO" id="GO:0005576">
    <property type="term" value="C:extracellular region"/>
    <property type="evidence" value="ECO:0007669"/>
    <property type="project" value="InterPro"/>
</dbReference>
<dbReference type="InterPro" id="IPR036508">
    <property type="entry name" value="Chitin-bd_dom_sf"/>
</dbReference>
<feature type="compositionally biased region" description="Low complexity" evidence="1">
    <location>
        <begin position="226"/>
        <end position="241"/>
    </location>
</feature>
<accession>A0AAN9AMW5</accession>
<name>A0AAN9AMW5_9CAEN</name>
<dbReference type="GO" id="GO:0008061">
    <property type="term" value="F:chitin binding"/>
    <property type="evidence" value="ECO:0007669"/>
    <property type="project" value="InterPro"/>
</dbReference>
<dbReference type="PROSITE" id="PS50940">
    <property type="entry name" value="CHIT_BIND_II"/>
    <property type="match status" value="1"/>
</dbReference>
<evidence type="ECO:0000259" key="2">
    <source>
        <dbReference type="PROSITE" id="PS50940"/>
    </source>
</evidence>
<feature type="region of interest" description="Disordered" evidence="1">
    <location>
        <begin position="111"/>
        <end position="242"/>
    </location>
</feature>
<feature type="compositionally biased region" description="Polar residues" evidence="1">
    <location>
        <begin position="48"/>
        <end position="66"/>
    </location>
</feature>
<dbReference type="Proteomes" id="UP001374579">
    <property type="component" value="Unassembled WGS sequence"/>
</dbReference>
<dbReference type="AlphaFoldDB" id="A0AAN9AMW5"/>
<feature type="compositionally biased region" description="Low complexity" evidence="1">
    <location>
        <begin position="140"/>
        <end position="151"/>
    </location>
</feature>
<feature type="region of interest" description="Disordered" evidence="1">
    <location>
        <begin position="1"/>
        <end position="94"/>
    </location>
</feature>
<evidence type="ECO:0000256" key="1">
    <source>
        <dbReference type="SAM" id="MobiDB-lite"/>
    </source>
</evidence>
<dbReference type="EMBL" id="JBAMIC010000024">
    <property type="protein sequence ID" value="KAK7089921.1"/>
    <property type="molecule type" value="Genomic_DNA"/>
</dbReference>
<evidence type="ECO:0000313" key="4">
    <source>
        <dbReference type="Proteomes" id="UP001374579"/>
    </source>
</evidence>
<gene>
    <name evidence="3" type="ORF">V1264_009801</name>
</gene>
<sequence length="530" mass="58793">MGLSHTSPAQAGPGNESFTSSTPAAGSENRTISPPLMSMFSDLLGADLNQTNPFALPPASNSSAGSETEEVVTTRGPDSLWDLLGPTQDDRRPTRKRIRVTTASPFISRRPWRPTRKRIPPTTPSPFFMGRPARRPVTDPPTTTTTTMSPVTRRRPRGPMLGMDLDTDTYRRPTRRPPQRRPSASQPNDPFGFSGGYQGNDIFAFPQHQSGESAGGDKSGNSQKITTSTTTTTTTPQSTTTEKPAEVIIIAPNVRAELGMSPTNNLKVTCHAFQAWGWSYMSLSRYEGTGHVAEAVEFLGGVYFEDEFPFIPIDSRMSHHRVHRDKERISFTLESQYAMCEDKGTYLCEIIVNGSIWSKDFDVDIRKKPDVPVLTVPSDIIAGEEVTFTTTWNAGAPLMGTVVHNIIKGFTNLPNYIRNETTATKKKSCEMIVKNSYMVRPDLSWNGTQIQVSIVPYKTATPKMLETLGMLDHEVVTLSVISNDTCVGHTNMILPHPYTCRKYINCNYGIIKVEKCRDKKCFHPLQLACY</sequence>
<reference evidence="3 4" key="1">
    <citation type="submission" date="2024-02" db="EMBL/GenBank/DDBJ databases">
        <title>Chromosome-scale genome assembly of the rough periwinkle Littorina saxatilis.</title>
        <authorList>
            <person name="De Jode A."/>
            <person name="Faria R."/>
            <person name="Formenti G."/>
            <person name="Sims Y."/>
            <person name="Smith T.P."/>
            <person name="Tracey A."/>
            <person name="Wood J.M.D."/>
            <person name="Zagrodzka Z.B."/>
            <person name="Johannesson K."/>
            <person name="Butlin R.K."/>
            <person name="Leder E.H."/>
        </authorList>
    </citation>
    <scope>NUCLEOTIDE SEQUENCE [LARGE SCALE GENOMIC DNA]</scope>
    <source>
        <strain evidence="3">Snail1</strain>
        <tissue evidence="3">Muscle</tissue>
    </source>
</reference>